<accession>A0A1G2HU18</accession>
<dbReference type="Pfam" id="PF04308">
    <property type="entry name" value="RNaseH_like"/>
    <property type="match status" value="1"/>
</dbReference>
<evidence type="ECO:0000313" key="2">
    <source>
        <dbReference type="Proteomes" id="UP000178774"/>
    </source>
</evidence>
<protein>
    <recommendedName>
        <fullName evidence="3">DUF458 domain-containing protein</fullName>
    </recommendedName>
</protein>
<gene>
    <name evidence="1" type="ORF">A2822_00190</name>
</gene>
<evidence type="ECO:0000313" key="1">
    <source>
        <dbReference type="EMBL" id="OGZ65899.1"/>
    </source>
</evidence>
<reference evidence="1 2" key="1">
    <citation type="journal article" date="2016" name="Nat. Commun.">
        <title>Thousands of microbial genomes shed light on interconnected biogeochemical processes in an aquifer system.</title>
        <authorList>
            <person name="Anantharaman K."/>
            <person name="Brown C.T."/>
            <person name="Hug L.A."/>
            <person name="Sharon I."/>
            <person name="Castelle C.J."/>
            <person name="Probst A.J."/>
            <person name="Thomas B.C."/>
            <person name="Singh A."/>
            <person name="Wilkins M.J."/>
            <person name="Karaoz U."/>
            <person name="Brodie E.L."/>
            <person name="Williams K.H."/>
            <person name="Hubbard S.S."/>
            <person name="Banfield J.F."/>
        </authorList>
    </citation>
    <scope>NUCLEOTIDE SEQUENCE [LARGE SCALE GENOMIC DNA]</scope>
</reference>
<dbReference type="PANTHER" id="PTHR39961:SF1">
    <property type="entry name" value="DUF458 DOMAIN-CONTAINING PROTEIN"/>
    <property type="match status" value="1"/>
</dbReference>
<evidence type="ECO:0008006" key="3">
    <source>
        <dbReference type="Google" id="ProtNLM"/>
    </source>
</evidence>
<dbReference type="PANTHER" id="PTHR39961">
    <property type="entry name" value="HYPOTHETICAL CYTOSOLIC PROTEIN"/>
    <property type="match status" value="1"/>
</dbReference>
<dbReference type="AlphaFoldDB" id="A0A1G2HU18"/>
<organism evidence="1 2">
    <name type="scientific">Candidatus Staskawiczbacteria bacterium RIFCSPHIGHO2_01_FULL_41_41</name>
    <dbReference type="NCBI Taxonomy" id="1802203"/>
    <lineage>
        <taxon>Bacteria</taxon>
        <taxon>Candidatus Staskawicziibacteriota</taxon>
    </lineage>
</organism>
<proteinExistence type="predicted"/>
<name>A0A1G2HU18_9BACT</name>
<dbReference type="EMBL" id="MHOP01000012">
    <property type="protein sequence ID" value="OGZ65899.1"/>
    <property type="molecule type" value="Genomic_DNA"/>
</dbReference>
<dbReference type="InterPro" id="IPR007405">
    <property type="entry name" value="Phage_KVP40_Orf299"/>
</dbReference>
<dbReference type="Proteomes" id="UP000178774">
    <property type="component" value="Unassembled WGS sequence"/>
</dbReference>
<comment type="caution">
    <text evidence="1">The sequence shown here is derived from an EMBL/GenBank/DDBJ whole genome shotgun (WGS) entry which is preliminary data.</text>
</comment>
<sequence length="177" mass="20278">MKNEVKNGEFFSPSKGNMDFGEVIKEIFDYISAEPLFFYDIIVGCDSPSSDKPFFPIAIVVLRTGAGGRFFLKKMRYADNFLKRFTNVQSNWKQRILQEVYLSCELALTLRETLEKEFGASRQGFNYQFQYIHADVGEQGKTKEMVKEVTGLIKANGFEPRIKPFSFAASVVADRYT</sequence>